<evidence type="ECO:0000313" key="2">
    <source>
        <dbReference type="EMBL" id="EFP78771.1"/>
    </source>
</evidence>
<dbReference type="GO" id="GO:0006310">
    <property type="term" value="P:DNA recombination"/>
    <property type="evidence" value="ECO:0007669"/>
    <property type="project" value="UniProtKB-KW"/>
</dbReference>
<dbReference type="PANTHER" id="PTHR34605">
    <property type="entry name" value="PHAGE_INTEGRASE DOMAIN-CONTAINING PROTEIN"/>
    <property type="match status" value="1"/>
</dbReference>
<reference evidence="2" key="2">
    <citation type="submission" date="2012-02" db="EMBL/GenBank/DDBJ databases">
        <title>The Genome Sequence of Puccinia graminis f. sp. tritici Strain CRL 75-36-700-3.</title>
        <authorList>
            <consortium name="The Broad Institute Genome Sequencing Platform"/>
            <person name="Birren B."/>
            <person name="Lander E."/>
            <person name="Galagan J."/>
            <person name="Nusbaum C."/>
            <person name="Devon K."/>
            <person name="Cuomo C."/>
            <person name="Jaffe D."/>
            <person name="Butler J."/>
            <person name="Alvarez P."/>
            <person name="Gnerre S."/>
            <person name="Grabherr M."/>
            <person name="Mauceli E."/>
            <person name="Brockman W."/>
            <person name="Young S."/>
            <person name="LaButti K."/>
            <person name="Sykes S."/>
            <person name="DeCaprio D."/>
            <person name="Crawford M."/>
            <person name="Koehrsen M."/>
            <person name="Engels R."/>
            <person name="Montgomery P."/>
            <person name="Pearson M."/>
            <person name="Howarth C."/>
            <person name="Larson L."/>
            <person name="White J."/>
            <person name="Zeng Q."/>
            <person name="Kodira C."/>
            <person name="Yandava C."/>
            <person name="Alvarado L."/>
            <person name="O'Leary S."/>
            <person name="Szabo L."/>
            <person name="Dean R."/>
            <person name="Schein J."/>
        </authorList>
    </citation>
    <scope>NUCLEOTIDE SEQUENCE</scope>
    <source>
        <strain evidence="2">CRL 75-36-700-3</strain>
    </source>
</reference>
<dbReference type="InterPro" id="IPR011010">
    <property type="entry name" value="DNA_brk_join_enz"/>
</dbReference>
<dbReference type="GeneID" id="10536790"/>
<dbReference type="GO" id="GO:0015074">
    <property type="term" value="P:DNA integration"/>
    <property type="evidence" value="ECO:0007669"/>
    <property type="project" value="InterPro"/>
</dbReference>
<evidence type="ECO:0000256" key="1">
    <source>
        <dbReference type="ARBA" id="ARBA00023172"/>
    </source>
</evidence>
<dbReference type="OMA" id="WDESTLA"/>
<dbReference type="InterPro" id="IPR013762">
    <property type="entry name" value="Integrase-like_cat_sf"/>
</dbReference>
<accession>E3K3W9</accession>
<dbReference type="eggNOG" id="ENOG502SDY1">
    <property type="taxonomic scope" value="Eukaryota"/>
</dbReference>
<dbReference type="SUPFAM" id="SSF56349">
    <property type="entry name" value="DNA breaking-rejoining enzymes"/>
    <property type="match status" value="1"/>
</dbReference>
<dbReference type="KEGG" id="pgr:PGTG_04727"/>
<gene>
    <name evidence="2" type="ORF">PGTG_04727</name>
</gene>
<dbReference type="Proteomes" id="UP000008783">
    <property type="component" value="Unassembled WGS sequence"/>
</dbReference>
<dbReference type="VEuPathDB" id="FungiDB:PGTG_04727"/>
<reference key="1">
    <citation type="submission" date="2007-01" db="EMBL/GenBank/DDBJ databases">
        <title>The Genome Sequence of Puccinia graminis f. sp. tritici Strain CRL 75-36-700-3.</title>
        <authorList>
            <consortium name="The Broad Institute Genome Sequencing Platform"/>
            <person name="Birren B."/>
            <person name="Lander E."/>
            <person name="Galagan J."/>
            <person name="Nusbaum C."/>
            <person name="Devon K."/>
            <person name="Cuomo C."/>
            <person name="Jaffe D."/>
            <person name="Butler J."/>
            <person name="Alvarez P."/>
            <person name="Gnerre S."/>
            <person name="Grabherr M."/>
            <person name="Mauceli E."/>
            <person name="Brockman W."/>
            <person name="Young S."/>
            <person name="LaButti K."/>
            <person name="Sykes S."/>
            <person name="DeCaprio D."/>
            <person name="Crawford M."/>
            <person name="Koehrsen M."/>
            <person name="Engels R."/>
            <person name="Montgomery P."/>
            <person name="Pearson M."/>
            <person name="Howarth C."/>
            <person name="Larson L."/>
            <person name="White J."/>
            <person name="Zeng Q."/>
            <person name="Kodira C."/>
            <person name="Yandava C."/>
            <person name="Alvarado L."/>
            <person name="O'Leary S."/>
            <person name="Szabo L."/>
            <person name="Dean R."/>
            <person name="Schein J."/>
        </authorList>
    </citation>
    <scope>NUCLEOTIDE SEQUENCE</scope>
    <source>
        <strain>CRL 75-36-700-3</strain>
    </source>
</reference>
<dbReference type="HOGENOM" id="CLU_003292_5_0_1"/>
<dbReference type="OrthoDB" id="5149081at2759"/>
<evidence type="ECO:0000313" key="3">
    <source>
        <dbReference type="Proteomes" id="UP000008783"/>
    </source>
</evidence>
<dbReference type="Gene3D" id="1.10.443.10">
    <property type="entry name" value="Intergrase catalytic core"/>
    <property type="match status" value="1"/>
</dbReference>
<dbReference type="InterPro" id="IPR052925">
    <property type="entry name" value="Phage_Integrase-like_Recomb"/>
</dbReference>
<keyword evidence="1" id="KW-0233">DNA recombination</keyword>
<dbReference type="RefSeq" id="XP_003323190.1">
    <property type="nucleotide sequence ID" value="XM_003323142.1"/>
</dbReference>
<organism evidence="2 3">
    <name type="scientific">Puccinia graminis f. sp. tritici (strain CRL 75-36-700-3 / race SCCL)</name>
    <name type="common">Black stem rust fungus</name>
    <dbReference type="NCBI Taxonomy" id="418459"/>
    <lineage>
        <taxon>Eukaryota</taxon>
        <taxon>Fungi</taxon>
        <taxon>Dikarya</taxon>
        <taxon>Basidiomycota</taxon>
        <taxon>Pucciniomycotina</taxon>
        <taxon>Pucciniomycetes</taxon>
        <taxon>Pucciniales</taxon>
        <taxon>Pucciniaceae</taxon>
        <taxon>Puccinia</taxon>
    </lineage>
</organism>
<protein>
    <recommendedName>
        <fullName evidence="4">Tyr recombinase domain-containing protein</fullName>
    </recommendedName>
</protein>
<dbReference type="EMBL" id="DS178271">
    <property type="protein sequence ID" value="EFP78771.1"/>
    <property type="molecule type" value="Genomic_DNA"/>
</dbReference>
<dbReference type="InParanoid" id="E3K3W9"/>
<keyword evidence="3" id="KW-1185">Reference proteome</keyword>
<dbReference type="AlphaFoldDB" id="E3K3W9"/>
<name>E3K3W9_PUCGT</name>
<sequence>MLEGFCIWAGRNTVTANEGKISSLSLRKYVAGLKAWHVYHNTTFPTGNHARVELILKASSKEDETATKKPPKCPMMFWHMQHLWTNLWHGDDFDKALLDMAVVAFWGLARLAELTYTSETGVLSFADSVLTSDVTFKTDALFGETVTLTLRNTKTGVPGCPQLITLAEQKHVLCPVLAIKRRLSSAEGARTSLFGYGRGDGRRHLTRNRSVARLEAVLEAGGYTGLKGHSFRVGGASFRAAFGMSPSDICLLGRWKSDCYKLYLRSYSSSDLKRTKDLVRRFKNSWTRMES</sequence>
<evidence type="ECO:0008006" key="4">
    <source>
        <dbReference type="Google" id="ProtNLM"/>
    </source>
</evidence>
<proteinExistence type="predicted"/>
<dbReference type="GO" id="GO:0003677">
    <property type="term" value="F:DNA binding"/>
    <property type="evidence" value="ECO:0007669"/>
    <property type="project" value="InterPro"/>
</dbReference>
<dbReference type="PANTHER" id="PTHR34605:SF3">
    <property type="entry name" value="P CELL-TYPE AGGLUTINATION PROTEIN MAP4-LIKE-RELATED"/>
    <property type="match status" value="1"/>
</dbReference>